<name>A0A9W7DKA5_AMBMO</name>
<dbReference type="OrthoDB" id="3998026at2759"/>
<dbReference type="EMBL" id="BSXU01006225">
    <property type="protein sequence ID" value="GMG55817.1"/>
    <property type="molecule type" value="Genomic_DNA"/>
</dbReference>
<reference evidence="2" key="1">
    <citation type="submission" date="2023-04" db="EMBL/GenBank/DDBJ databases">
        <title>Ambrosiozyma monospora NBRC 1965.</title>
        <authorList>
            <person name="Ichikawa N."/>
            <person name="Sato H."/>
            <person name="Tonouchi N."/>
        </authorList>
    </citation>
    <scope>NUCLEOTIDE SEQUENCE</scope>
    <source>
        <strain evidence="2">NBRC 1965</strain>
    </source>
</reference>
<feature type="compositionally biased region" description="Acidic residues" evidence="1">
    <location>
        <begin position="16"/>
        <end position="28"/>
    </location>
</feature>
<evidence type="ECO:0000313" key="3">
    <source>
        <dbReference type="Proteomes" id="UP001165063"/>
    </source>
</evidence>
<proteinExistence type="predicted"/>
<gene>
    <name evidence="2" type="ORF">Amon01_000788600</name>
</gene>
<organism evidence="2 3">
    <name type="scientific">Ambrosiozyma monospora</name>
    <name type="common">Yeast</name>
    <name type="synonym">Endomycopsis monosporus</name>
    <dbReference type="NCBI Taxonomy" id="43982"/>
    <lineage>
        <taxon>Eukaryota</taxon>
        <taxon>Fungi</taxon>
        <taxon>Dikarya</taxon>
        <taxon>Ascomycota</taxon>
        <taxon>Saccharomycotina</taxon>
        <taxon>Pichiomycetes</taxon>
        <taxon>Pichiales</taxon>
        <taxon>Pichiaceae</taxon>
        <taxon>Ambrosiozyma</taxon>
    </lineage>
</organism>
<dbReference type="AlphaFoldDB" id="A0A9W7DKA5"/>
<evidence type="ECO:0000256" key="1">
    <source>
        <dbReference type="SAM" id="MobiDB-lite"/>
    </source>
</evidence>
<feature type="compositionally biased region" description="Polar residues" evidence="1">
    <location>
        <begin position="1"/>
        <end position="12"/>
    </location>
</feature>
<sequence length="166" mass="19007">MSEVTENSNPATTEDVIIDIDNDETSETDEINKLKQKEQELQQMKMEIQQKLKAFDKETFMENLSLVQQYSNLPSLDFEKRLTTIKMFYPNMIISEINQTIDESSTMKSMNGNNILNFTIRFKPFMRFSVTICIDSTKAVEKLKIEPVGISVVVEATEIVSCSRSG</sequence>
<comment type="caution">
    <text evidence="2">The sequence shown here is derived from an EMBL/GenBank/DDBJ whole genome shotgun (WGS) entry which is preliminary data.</text>
</comment>
<protein>
    <submittedName>
        <fullName evidence="2">Unnamed protein product</fullName>
    </submittedName>
</protein>
<feature type="region of interest" description="Disordered" evidence="1">
    <location>
        <begin position="1"/>
        <end position="28"/>
    </location>
</feature>
<accession>A0A9W7DKA5</accession>
<dbReference type="Proteomes" id="UP001165063">
    <property type="component" value="Unassembled WGS sequence"/>
</dbReference>
<evidence type="ECO:0000313" key="2">
    <source>
        <dbReference type="EMBL" id="GMG55817.1"/>
    </source>
</evidence>
<keyword evidence="3" id="KW-1185">Reference proteome</keyword>